<dbReference type="GO" id="GO:0000978">
    <property type="term" value="F:RNA polymerase II cis-regulatory region sequence-specific DNA binding"/>
    <property type="evidence" value="ECO:0007669"/>
    <property type="project" value="TreeGrafter"/>
</dbReference>
<proteinExistence type="predicted"/>
<dbReference type="AlphaFoldDB" id="A0A067KQ64"/>
<organism evidence="7 8">
    <name type="scientific">Jatropha curcas</name>
    <name type="common">Barbados nut</name>
    <dbReference type="NCBI Taxonomy" id="180498"/>
    <lineage>
        <taxon>Eukaryota</taxon>
        <taxon>Viridiplantae</taxon>
        <taxon>Streptophyta</taxon>
        <taxon>Embryophyta</taxon>
        <taxon>Tracheophyta</taxon>
        <taxon>Spermatophyta</taxon>
        <taxon>Magnoliopsida</taxon>
        <taxon>eudicotyledons</taxon>
        <taxon>Gunneridae</taxon>
        <taxon>Pentapetalae</taxon>
        <taxon>rosids</taxon>
        <taxon>fabids</taxon>
        <taxon>Malpighiales</taxon>
        <taxon>Euphorbiaceae</taxon>
        <taxon>Crotonoideae</taxon>
        <taxon>Jatropheae</taxon>
        <taxon>Jatropha</taxon>
    </lineage>
</organism>
<reference evidence="7 8" key="1">
    <citation type="journal article" date="2014" name="PLoS ONE">
        <title>Global Analysis of Gene Expression Profiles in Physic Nut (Jatropha curcas L.) Seedlings Exposed to Salt Stress.</title>
        <authorList>
            <person name="Zhang L."/>
            <person name="Zhang C."/>
            <person name="Wu P."/>
            <person name="Chen Y."/>
            <person name="Li M."/>
            <person name="Jiang H."/>
            <person name="Wu G."/>
        </authorList>
    </citation>
    <scope>NUCLEOTIDE SEQUENCE [LARGE SCALE GENOMIC DNA]</scope>
    <source>
        <strain evidence="8">cv. GZQX0401</strain>
        <tissue evidence="7">Young leaves</tissue>
    </source>
</reference>
<evidence type="ECO:0000259" key="6">
    <source>
        <dbReference type="PROSITE" id="PS50888"/>
    </source>
</evidence>
<feature type="domain" description="BHLH" evidence="6">
    <location>
        <begin position="207"/>
        <end position="256"/>
    </location>
</feature>
<dbReference type="GO" id="GO:0046983">
    <property type="term" value="F:protein dimerization activity"/>
    <property type="evidence" value="ECO:0007669"/>
    <property type="project" value="InterPro"/>
</dbReference>
<name>A0A067KQ64_JATCU</name>
<dbReference type="Proteomes" id="UP000027138">
    <property type="component" value="Unassembled WGS sequence"/>
</dbReference>
<evidence type="ECO:0000256" key="1">
    <source>
        <dbReference type="ARBA" id="ARBA00004123"/>
    </source>
</evidence>
<keyword evidence="3" id="KW-0238">DNA-binding</keyword>
<dbReference type="PANTHER" id="PTHR16223">
    <property type="entry name" value="TRANSCRIPTION FACTOR BHLH83-RELATED"/>
    <property type="match status" value="1"/>
</dbReference>
<dbReference type="FunFam" id="4.10.280.10:FF:000017">
    <property type="entry name" value="Transcription factor bHLH66"/>
    <property type="match status" value="1"/>
</dbReference>
<dbReference type="GO" id="GO:0000981">
    <property type="term" value="F:DNA-binding transcription factor activity, RNA polymerase II-specific"/>
    <property type="evidence" value="ECO:0007669"/>
    <property type="project" value="TreeGrafter"/>
</dbReference>
<dbReference type="GO" id="GO:0005634">
    <property type="term" value="C:nucleus"/>
    <property type="evidence" value="ECO:0007669"/>
    <property type="project" value="UniProtKB-SubCell"/>
</dbReference>
<dbReference type="PANTHER" id="PTHR16223:SF215">
    <property type="entry name" value="OS02G0564700 PROTEIN"/>
    <property type="match status" value="1"/>
</dbReference>
<keyword evidence="8" id="KW-1185">Reference proteome</keyword>
<dbReference type="GO" id="GO:0080147">
    <property type="term" value="P:root hair cell development"/>
    <property type="evidence" value="ECO:0007669"/>
    <property type="project" value="UniProtKB-ARBA"/>
</dbReference>
<keyword evidence="4" id="KW-0804">Transcription</keyword>
<dbReference type="InterPro" id="IPR036638">
    <property type="entry name" value="HLH_DNA-bd_sf"/>
</dbReference>
<evidence type="ECO:0000256" key="4">
    <source>
        <dbReference type="ARBA" id="ARBA00023163"/>
    </source>
</evidence>
<evidence type="ECO:0000256" key="5">
    <source>
        <dbReference type="ARBA" id="ARBA00023242"/>
    </source>
</evidence>
<dbReference type="Gene3D" id="4.10.280.10">
    <property type="entry name" value="Helix-loop-helix DNA-binding domain"/>
    <property type="match status" value="1"/>
</dbReference>
<dbReference type="InterPro" id="IPR011598">
    <property type="entry name" value="bHLH_dom"/>
</dbReference>
<dbReference type="PROSITE" id="PS50888">
    <property type="entry name" value="BHLH"/>
    <property type="match status" value="1"/>
</dbReference>
<dbReference type="SMART" id="SM00353">
    <property type="entry name" value="HLH"/>
    <property type="match status" value="1"/>
</dbReference>
<dbReference type="OrthoDB" id="759159at2759"/>
<dbReference type="Pfam" id="PF00010">
    <property type="entry name" value="HLH"/>
    <property type="match status" value="1"/>
</dbReference>
<evidence type="ECO:0000256" key="2">
    <source>
        <dbReference type="ARBA" id="ARBA00023015"/>
    </source>
</evidence>
<comment type="subcellular location">
    <subcellularLocation>
        <location evidence="1">Nucleus</location>
    </subcellularLocation>
</comment>
<accession>A0A067KQ64</accession>
<gene>
    <name evidence="7" type="ORF">JCGZ_07540</name>
</gene>
<keyword evidence="2" id="KW-0805">Transcription regulation</keyword>
<evidence type="ECO:0000256" key="3">
    <source>
        <dbReference type="ARBA" id="ARBA00023125"/>
    </source>
</evidence>
<dbReference type="KEGG" id="jcu:105638024"/>
<evidence type="ECO:0000313" key="7">
    <source>
        <dbReference type="EMBL" id="KDP33969.1"/>
    </source>
</evidence>
<evidence type="ECO:0000313" key="8">
    <source>
        <dbReference type="Proteomes" id="UP000027138"/>
    </source>
</evidence>
<dbReference type="InterPro" id="IPR045843">
    <property type="entry name" value="IND-like"/>
</dbReference>
<keyword evidence="5" id="KW-0539">Nucleus</keyword>
<dbReference type="EMBL" id="KK914539">
    <property type="protein sequence ID" value="KDP33969.1"/>
    <property type="molecule type" value="Genomic_DNA"/>
</dbReference>
<sequence>MEEYINNILSSSSWVDGDSKEGQNCNHKPSILNGCLKIGNVGLQYGSAIPALGSVDLSYPKQLQVVDEVGIDVGYSYNSSAIQNLSSIPQLWPLASYDSVSSVSAVMGQDKMQQFSLHGGSLEDETDFMEKRYVCMDQILQLDKLSEAVTTKDKKDMQSYPASAFAAGPNTTMASNGVSFLSQTTSTAPAVECNGTGKPRVRARRGQATDPHSIAERLRREKIAERMKNLQELVPNSTKIDKASMLDEIIEYVKFLQLQVKVLSMSRLGAAGAVIPLITDGQAEGSRSLSLSPSAGLGLEVSPSPDQIAFEQEVLNLLESNVTTAIQYLQSKGLCLMPIALASAISSGKASLSCGIACGEKKSSFTNASANSNRSDSPSSNCSKSTIANGCDGIVKQEKAFCRELKPNTLH</sequence>
<protein>
    <recommendedName>
        <fullName evidence="6">BHLH domain-containing protein</fullName>
    </recommendedName>
</protein>
<dbReference type="STRING" id="180498.A0A067KQ64"/>
<dbReference type="SUPFAM" id="SSF47459">
    <property type="entry name" value="HLH, helix-loop-helix DNA-binding domain"/>
    <property type="match status" value="1"/>
</dbReference>